<feature type="region of interest" description="Disordered" evidence="1">
    <location>
        <begin position="46"/>
        <end position="65"/>
    </location>
</feature>
<name>A0A840PJ67_9ACTN</name>
<feature type="transmembrane region" description="Helical" evidence="2">
    <location>
        <begin position="78"/>
        <end position="99"/>
    </location>
</feature>
<proteinExistence type="predicted"/>
<feature type="region of interest" description="Disordered" evidence="1">
    <location>
        <begin position="18"/>
        <end position="38"/>
    </location>
</feature>
<evidence type="ECO:0000256" key="2">
    <source>
        <dbReference type="SAM" id="Phobius"/>
    </source>
</evidence>
<keyword evidence="2" id="KW-1133">Transmembrane helix</keyword>
<keyword evidence="2" id="KW-0472">Membrane</keyword>
<protein>
    <submittedName>
        <fullName evidence="3">Uncharacterized protein</fullName>
    </submittedName>
</protein>
<accession>A0A840PJ67</accession>
<reference evidence="3 4" key="1">
    <citation type="submission" date="2020-08" db="EMBL/GenBank/DDBJ databases">
        <title>Genomic Encyclopedia of Type Strains, Phase IV (KMG-IV): sequencing the most valuable type-strain genomes for metagenomic binning, comparative biology and taxonomic classification.</title>
        <authorList>
            <person name="Goeker M."/>
        </authorList>
    </citation>
    <scope>NUCLEOTIDE SEQUENCE [LARGE SCALE GENOMIC DNA]</scope>
    <source>
        <strain evidence="3 4">DSM 45615</strain>
    </source>
</reference>
<comment type="caution">
    <text evidence="3">The sequence shown here is derived from an EMBL/GenBank/DDBJ whole genome shotgun (WGS) entry which is preliminary data.</text>
</comment>
<keyword evidence="2" id="KW-0812">Transmembrane</keyword>
<evidence type="ECO:0000256" key="1">
    <source>
        <dbReference type="SAM" id="MobiDB-lite"/>
    </source>
</evidence>
<evidence type="ECO:0000313" key="4">
    <source>
        <dbReference type="Proteomes" id="UP000578449"/>
    </source>
</evidence>
<dbReference type="EMBL" id="JACHGN010000026">
    <property type="protein sequence ID" value="MBB5139009.1"/>
    <property type="molecule type" value="Genomic_DNA"/>
</dbReference>
<evidence type="ECO:0000313" key="3">
    <source>
        <dbReference type="EMBL" id="MBB5139009.1"/>
    </source>
</evidence>
<gene>
    <name evidence="3" type="ORF">HNP84_008771</name>
</gene>
<dbReference type="AlphaFoldDB" id="A0A840PJ67"/>
<sequence length="102" mass="10388">MVTGYGGRARCDACMPVASGPARQGGANRGGRLTGRGDRARALTHACRPRGPSDADAPTRFGHRPAWSPPTAISVPAYALPSVTGIAGGLAYAAMIGLLTDR</sequence>
<keyword evidence="4" id="KW-1185">Reference proteome</keyword>
<dbReference type="Proteomes" id="UP000578449">
    <property type="component" value="Unassembled WGS sequence"/>
</dbReference>
<organism evidence="3 4">
    <name type="scientific">Thermocatellispora tengchongensis</name>
    <dbReference type="NCBI Taxonomy" id="1073253"/>
    <lineage>
        <taxon>Bacteria</taxon>
        <taxon>Bacillati</taxon>
        <taxon>Actinomycetota</taxon>
        <taxon>Actinomycetes</taxon>
        <taxon>Streptosporangiales</taxon>
        <taxon>Streptosporangiaceae</taxon>
        <taxon>Thermocatellispora</taxon>
    </lineage>
</organism>